<dbReference type="Proteomes" id="UP000005596">
    <property type="component" value="Unassembled WGS sequence"/>
</dbReference>
<evidence type="ECO:0000313" key="2">
    <source>
        <dbReference type="Proteomes" id="UP000005596"/>
    </source>
</evidence>
<dbReference type="EMBL" id="AAZJ01000010">
    <property type="protein sequence ID" value="EDK13300.1"/>
    <property type="molecule type" value="Genomic_DNA"/>
</dbReference>
<reference evidence="1 2" key="1">
    <citation type="journal article" date="2007" name="Genome Biol.">
        <title>Characterization and modeling of the Haemophilus influenzae core and supragenomes based on the complete genomic sequences of Rd and 12 clinical nontypeable strains.</title>
        <authorList>
            <person name="Hogg J.S."/>
            <person name="Hu F.Z."/>
            <person name="Janto B."/>
            <person name="Boissy R."/>
            <person name="Hayes J."/>
            <person name="Keefe R."/>
            <person name="Post J.C."/>
            <person name="Ehrlich G.D."/>
        </authorList>
    </citation>
    <scope>NUCLEOTIDE SEQUENCE [LARGE SCALE GENOMIC DNA]</scope>
    <source>
        <strain evidence="1 2">22.4-21</strain>
    </source>
</reference>
<protein>
    <submittedName>
        <fullName evidence="1">Uncharacterized protein</fullName>
    </submittedName>
</protein>
<organism evidence="1 2">
    <name type="scientific">Haemophilus influenzae 22.4-21</name>
    <dbReference type="NCBI Taxonomy" id="375063"/>
    <lineage>
        <taxon>Bacteria</taxon>
        <taxon>Pseudomonadati</taxon>
        <taxon>Pseudomonadota</taxon>
        <taxon>Gammaproteobacteria</taxon>
        <taxon>Pasteurellales</taxon>
        <taxon>Pasteurellaceae</taxon>
        <taxon>Haemophilus</taxon>
    </lineage>
</organism>
<dbReference type="AlphaFoldDB" id="A4NZW2"/>
<sequence length="32" mass="3757">MVEFVLKVYTSLQYNLMGFLPTFFEGNNLELV</sequence>
<dbReference type="BioCyc" id="HINF375063:G119K-1691-MONOMER"/>
<name>A4NZW2_HAEIF</name>
<gene>
    <name evidence="1" type="ORF">CGSHiR3021_01017</name>
</gene>
<accession>A4NZW2</accession>
<proteinExistence type="predicted"/>
<evidence type="ECO:0000313" key="1">
    <source>
        <dbReference type="EMBL" id="EDK13300.1"/>
    </source>
</evidence>